<protein>
    <submittedName>
        <fullName evidence="3">Putative repeat protein (TIGR01451 family)</fullName>
    </submittedName>
</protein>
<dbReference type="RefSeq" id="WP_131996835.1">
    <property type="nucleotide sequence ID" value="NZ_JACGXM010000003.1"/>
</dbReference>
<dbReference type="Proteomes" id="UP000294862">
    <property type="component" value="Unassembled WGS sequence"/>
</dbReference>
<dbReference type="Pfam" id="PF01345">
    <property type="entry name" value="DUF11"/>
    <property type="match status" value="1"/>
</dbReference>
<evidence type="ECO:0000256" key="1">
    <source>
        <dbReference type="SAM" id="SignalP"/>
    </source>
</evidence>
<name>A0A4R2I8J1_9GAMM</name>
<sequence>MERIDRFRRGATGALLLASLVAARLAAAGTPAALTITIDDARDFARLGGFLDYTVTLANAGGVDATGVVLANAFPPQLDPAYTTWVCLPSGVGATCTESGSGPLEDANLSIPVGNSLTWLVHAPVRVDATGESVDNAVSATWNSTTVNALDSDALVIFREGFDTPYGDGS</sequence>
<feature type="domain" description="DUF11" evidence="2">
    <location>
        <begin position="35"/>
        <end position="142"/>
    </location>
</feature>
<keyword evidence="4" id="KW-1185">Reference proteome</keyword>
<evidence type="ECO:0000313" key="4">
    <source>
        <dbReference type="Proteomes" id="UP000294862"/>
    </source>
</evidence>
<feature type="signal peptide" evidence="1">
    <location>
        <begin position="1"/>
        <end position="28"/>
    </location>
</feature>
<proteinExistence type="predicted"/>
<feature type="chain" id="PRO_5020446698" evidence="1">
    <location>
        <begin position="29"/>
        <end position="170"/>
    </location>
</feature>
<dbReference type="OrthoDB" id="5961545at2"/>
<reference evidence="3 4" key="1">
    <citation type="journal article" date="2015" name="Stand. Genomic Sci.">
        <title>Genomic Encyclopedia of Bacterial and Archaeal Type Strains, Phase III: the genomes of soil and plant-associated and newly described type strains.</title>
        <authorList>
            <person name="Whitman W.B."/>
            <person name="Woyke T."/>
            <person name="Klenk H.P."/>
            <person name="Zhou Y."/>
            <person name="Lilburn T.G."/>
            <person name="Beck B.J."/>
            <person name="De Vos P."/>
            <person name="Vandamme P."/>
            <person name="Eisen J.A."/>
            <person name="Garrity G."/>
            <person name="Hugenholtz P."/>
            <person name="Kyrpides N.C."/>
        </authorList>
    </citation>
    <scope>NUCLEOTIDE SEQUENCE [LARGE SCALE GENOMIC DNA]</scope>
    <source>
        <strain evidence="3 4">A3</strain>
    </source>
</reference>
<accession>A0A4R2I8J1</accession>
<evidence type="ECO:0000259" key="2">
    <source>
        <dbReference type="Pfam" id="PF01345"/>
    </source>
</evidence>
<gene>
    <name evidence="3" type="ORF">EV148_10452</name>
</gene>
<evidence type="ECO:0000313" key="3">
    <source>
        <dbReference type="EMBL" id="TCO40691.1"/>
    </source>
</evidence>
<keyword evidence="1" id="KW-0732">Signal</keyword>
<comment type="caution">
    <text evidence="3">The sequence shown here is derived from an EMBL/GenBank/DDBJ whole genome shotgun (WGS) entry which is preliminary data.</text>
</comment>
<dbReference type="EMBL" id="SLWQ01000004">
    <property type="protein sequence ID" value="TCO40691.1"/>
    <property type="molecule type" value="Genomic_DNA"/>
</dbReference>
<organism evidence="3 4">
    <name type="scientific">Dokdonella fugitiva</name>
    <dbReference type="NCBI Taxonomy" id="328517"/>
    <lineage>
        <taxon>Bacteria</taxon>
        <taxon>Pseudomonadati</taxon>
        <taxon>Pseudomonadota</taxon>
        <taxon>Gammaproteobacteria</taxon>
        <taxon>Lysobacterales</taxon>
        <taxon>Rhodanobacteraceae</taxon>
        <taxon>Dokdonella</taxon>
    </lineage>
</organism>
<dbReference type="InterPro" id="IPR001434">
    <property type="entry name" value="OmcB-like_DUF11"/>
</dbReference>
<dbReference type="AlphaFoldDB" id="A0A4R2I8J1"/>